<feature type="region of interest" description="Disordered" evidence="8">
    <location>
        <begin position="365"/>
        <end position="409"/>
    </location>
</feature>
<dbReference type="GO" id="GO:0006260">
    <property type="term" value="P:DNA replication"/>
    <property type="evidence" value="ECO:0007669"/>
    <property type="project" value="InterPro"/>
</dbReference>
<evidence type="ECO:0000313" key="9">
    <source>
        <dbReference type="EMBL" id="TBU59130.1"/>
    </source>
</evidence>
<evidence type="ECO:0000256" key="8">
    <source>
        <dbReference type="SAM" id="MobiDB-lite"/>
    </source>
</evidence>
<dbReference type="GO" id="GO:0006281">
    <property type="term" value="P:DNA repair"/>
    <property type="evidence" value="ECO:0007669"/>
    <property type="project" value="UniProtKB-KW"/>
</dbReference>
<organism evidence="9 10">
    <name type="scientific">Dichomitus squalens</name>
    <dbReference type="NCBI Taxonomy" id="114155"/>
    <lineage>
        <taxon>Eukaryota</taxon>
        <taxon>Fungi</taxon>
        <taxon>Dikarya</taxon>
        <taxon>Basidiomycota</taxon>
        <taxon>Agaricomycotina</taxon>
        <taxon>Agaricomycetes</taxon>
        <taxon>Polyporales</taxon>
        <taxon>Polyporaceae</taxon>
        <taxon>Dichomitus</taxon>
    </lineage>
</organism>
<evidence type="ECO:0000256" key="7">
    <source>
        <dbReference type="ARBA" id="ARBA00029496"/>
    </source>
</evidence>
<evidence type="ECO:0000256" key="2">
    <source>
        <dbReference type="ARBA" id="ARBA00006661"/>
    </source>
</evidence>
<feature type="compositionally biased region" description="Basic and acidic residues" evidence="8">
    <location>
        <begin position="191"/>
        <end position="208"/>
    </location>
</feature>
<feature type="compositionally biased region" description="Basic residues" evidence="8">
    <location>
        <begin position="85"/>
        <end position="99"/>
    </location>
</feature>
<feature type="region of interest" description="Disordered" evidence="8">
    <location>
        <begin position="702"/>
        <end position="787"/>
    </location>
</feature>
<comment type="subcellular location">
    <subcellularLocation>
        <location evidence="1">Nucleus</location>
    </subcellularLocation>
</comment>
<sequence>MQMRCAPALSRLVRVSPRIHTVYVGLCPQPASPFTILPDANHSHMTRAIPLPSFSRSQSWASQARTDTTEDRVEDSEPERQERRLRAKTRRVQVQRRKTPTAVVVQPAEDVIELTDSSPSRPNTPVPQRIKAKPIVIIDVSDSSDSSAYTPRSRGGDHAHVVVGGVNAKISGDSTFDESLPSIGKLVGLPEGKHQNRVKDSDPGDVREGSNPAQSSPPSPAPRAPLSFASAPLQESSDEESDSDEGQLKLKCFAYAAPAPNPPRRTASKTPSPATQESQTPEATSSAMPPAKAKRLPSHRFADEFTDFRLSRLLRCVSCDLAWTARKTVKEKMKHIQSCAKKNRLTDETVRVLLRAELAKLQPVASSSKRNSPVEPTVPSAPETLLAETVREQKKKRAGPRRQVEPTVKSVAETREEILNKARLLLQNAPNRVPPASRVVQQIAQSAAAPFDPEPAMPPPTQAFARSSIAARHDLPDIQPADTTRAFGASRLGVARVQQSIVSAGAAIAAESDVSPLTQVLSRSALGSAMAAVDPADDMPPATQAFAPSKLRHASGVAREVLPAHDDPMDEPISLHDTSEDDLDLGKSSPPRPTVIEITSSSPSSSANHLPPLPTEANLATAPVPAPAVPGHLARSPSPLHPLSLFAEQSQEPAGDDVPEPYAPAHGDDAGDLYVQDDYDHQWNDWYEDQDAWEEHGDAFLHYDPERDGAGPSRTKTQAAETQAPPRERRLLAIPEDDVPGAGPSRVGGEPGPAIAPATKPPSKKRGRPKANTDESDAEVSKEGKEISQEELNAKLKEAILKDEALHLRVLRYEPIHFDVFMQLAAGVGVTDRKTKLRGKVRAFLDEKAIHFYGADPSKNRTKRARHS</sequence>
<comment type="similarity">
    <text evidence="2">Belongs to the SLX4 family.</text>
</comment>
<keyword evidence="4" id="KW-0233">DNA recombination</keyword>
<dbReference type="AlphaFoldDB" id="A0A4Q9PX74"/>
<feature type="compositionally biased region" description="Polar residues" evidence="8">
    <location>
        <begin position="54"/>
        <end position="66"/>
    </location>
</feature>
<evidence type="ECO:0000256" key="6">
    <source>
        <dbReference type="ARBA" id="ARBA00023242"/>
    </source>
</evidence>
<keyword evidence="3" id="KW-0227">DNA damage</keyword>
<accession>A0A4Q9PX74</accession>
<dbReference type="Pfam" id="PF09494">
    <property type="entry name" value="Slx4"/>
    <property type="match status" value="1"/>
</dbReference>
<name>A0A4Q9PX74_9APHY</name>
<dbReference type="EMBL" id="ML145117">
    <property type="protein sequence ID" value="TBU59130.1"/>
    <property type="molecule type" value="Genomic_DNA"/>
</dbReference>
<proteinExistence type="inferred from homology"/>
<evidence type="ECO:0000256" key="4">
    <source>
        <dbReference type="ARBA" id="ARBA00023172"/>
    </source>
</evidence>
<protein>
    <recommendedName>
        <fullName evidence="7">Structure-specific endonuclease subunit SLX4</fullName>
    </recommendedName>
</protein>
<dbReference type="GO" id="GO:0033557">
    <property type="term" value="C:Slx1-Slx4 complex"/>
    <property type="evidence" value="ECO:0007669"/>
    <property type="project" value="InterPro"/>
</dbReference>
<keyword evidence="10" id="KW-1185">Reference proteome</keyword>
<keyword evidence="5" id="KW-0234">DNA repair</keyword>
<keyword evidence="6" id="KW-0539">Nucleus</keyword>
<feature type="region of interest" description="Disordered" evidence="8">
    <location>
        <begin position="54"/>
        <end position="101"/>
    </location>
</feature>
<evidence type="ECO:0000256" key="5">
    <source>
        <dbReference type="ARBA" id="ARBA00023204"/>
    </source>
</evidence>
<feature type="region of interest" description="Disordered" evidence="8">
    <location>
        <begin position="564"/>
        <end position="677"/>
    </location>
</feature>
<dbReference type="GO" id="GO:0006310">
    <property type="term" value="P:DNA recombination"/>
    <property type="evidence" value="ECO:0007669"/>
    <property type="project" value="UniProtKB-KW"/>
</dbReference>
<dbReference type="Proteomes" id="UP000292082">
    <property type="component" value="Unassembled WGS sequence"/>
</dbReference>
<gene>
    <name evidence="9" type="ORF">BD310DRAFT_1038712</name>
</gene>
<reference evidence="9 10" key="1">
    <citation type="submission" date="2019-01" db="EMBL/GenBank/DDBJ databases">
        <title>Draft genome sequences of three monokaryotic isolates of the white-rot basidiomycete fungus Dichomitus squalens.</title>
        <authorList>
            <consortium name="DOE Joint Genome Institute"/>
            <person name="Lopez S.C."/>
            <person name="Andreopoulos B."/>
            <person name="Pangilinan J."/>
            <person name="Lipzen A."/>
            <person name="Riley R."/>
            <person name="Ahrendt S."/>
            <person name="Ng V."/>
            <person name="Barry K."/>
            <person name="Daum C."/>
            <person name="Grigoriev I.V."/>
            <person name="Hilden K.S."/>
            <person name="Makela M.R."/>
            <person name="de Vries R.P."/>
        </authorList>
    </citation>
    <scope>NUCLEOTIDE SEQUENCE [LARGE SCALE GENOMIC DNA]</scope>
    <source>
        <strain evidence="9 10">CBS 464.89</strain>
    </source>
</reference>
<feature type="compositionally biased region" description="Polar residues" evidence="8">
    <location>
        <begin position="268"/>
        <end position="287"/>
    </location>
</feature>
<evidence type="ECO:0000256" key="3">
    <source>
        <dbReference type="ARBA" id="ARBA00022763"/>
    </source>
</evidence>
<dbReference type="STRING" id="114155.A0A4Q9PX74"/>
<feature type="compositionally biased region" description="Basic and acidic residues" evidence="8">
    <location>
        <begin position="564"/>
        <end position="578"/>
    </location>
</feature>
<evidence type="ECO:0000256" key="1">
    <source>
        <dbReference type="ARBA" id="ARBA00004123"/>
    </source>
</evidence>
<feature type="region of interest" description="Disordered" evidence="8">
    <location>
        <begin position="186"/>
        <end position="295"/>
    </location>
</feature>
<dbReference type="InterPro" id="IPR018574">
    <property type="entry name" value="Structure-sp_endonuc_su_Slx4"/>
</dbReference>
<feature type="compositionally biased region" description="Acidic residues" evidence="8">
    <location>
        <begin position="236"/>
        <end position="245"/>
    </location>
</feature>
<evidence type="ECO:0000313" key="10">
    <source>
        <dbReference type="Proteomes" id="UP000292082"/>
    </source>
</evidence>